<gene>
    <name evidence="1" type="ORF">CLV28_2507</name>
</gene>
<proteinExistence type="predicted"/>
<name>A0A2M9CDV2_9CELL</name>
<evidence type="ECO:0000313" key="1">
    <source>
        <dbReference type="EMBL" id="PJJ70030.1"/>
    </source>
</evidence>
<organism evidence="1 2">
    <name type="scientific">Sediminihabitans luteus</name>
    <dbReference type="NCBI Taxonomy" id="1138585"/>
    <lineage>
        <taxon>Bacteria</taxon>
        <taxon>Bacillati</taxon>
        <taxon>Actinomycetota</taxon>
        <taxon>Actinomycetes</taxon>
        <taxon>Micrococcales</taxon>
        <taxon>Cellulomonadaceae</taxon>
        <taxon>Sediminihabitans</taxon>
    </lineage>
</organism>
<comment type="caution">
    <text evidence="1">The sequence shown here is derived from an EMBL/GenBank/DDBJ whole genome shotgun (WGS) entry which is preliminary data.</text>
</comment>
<dbReference type="Proteomes" id="UP000231693">
    <property type="component" value="Unassembled WGS sequence"/>
</dbReference>
<evidence type="ECO:0000313" key="2">
    <source>
        <dbReference type="Proteomes" id="UP000231693"/>
    </source>
</evidence>
<dbReference type="AlphaFoldDB" id="A0A2M9CDV2"/>
<dbReference type="InterPro" id="IPR054206">
    <property type="entry name" value="DUF6912"/>
</dbReference>
<accession>A0A2M9CDV2</accession>
<reference evidence="1 2" key="1">
    <citation type="submission" date="2017-11" db="EMBL/GenBank/DDBJ databases">
        <title>Genomic Encyclopedia of Archaeal and Bacterial Type Strains, Phase II (KMG-II): From Individual Species to Whole Genera.</title>
        <authorList>
            <person name="Goeker M."/>
        </authorList>
    </citation>
    <scope>NUCLEOTIDE SEQUENCE [LARGE SCALE GENOMIC DNA]</scope>
    <source>
        <strain evidence="1 2">DSM 25478</strain>
    </source>
</reference>
<protein>
    <submittedName>
        <fullName evidence="1">Uncharacterized protein</fullName>
    </submittedName>
</protein>
<sequence length="177" mass="18415">MRLYVPVTLDELDAVSSTPDAARWDLAPRAAHAVTGPLAQSYPDEDDEGLEFLAALEAADDSLALVAGRVDAPRQRAVVTVEVPDSAVEVVGAVLPPEDADLGDDPAPSAVAVVASVPQVAIVCVHVDETTAADDVAAVLAAADAGDDPALDAALDRVTERNLLWYDWSEIAEIPRA</sequence>
<dbReference type="OrthoDB" id="3253180at2"/>
<dbReference type="RefSeq" id="WP_100423646.1">
    <property type="nucleotide sequence ID" value="NZ_BOOX01000013.1"/>
</dbReference>
<keyword evidence="2" id="KW-1185">Reference proteome</keyword>
<dbReference type="EMBL" id="PGFE01000004">
    <property type="protein sequence ID" value="PJJ70030.1"/>
    <property type="molecule type" value="Genomic_DNA"/>
</dbReference>
<dbReference type="Pfam" id="PF21853">
    <property type="entry name" value="DUF6912"/>
    <property type="match status" value="1"/>
</dbReference>